<accession>A0A6H0ZJ86</accession>
<dbReference type="EMBL" id="CP050898">
    <property type="protein sequence ID" value="QIX20213.1"/>
    <property type="molecule type" value="Genomic_DNA"/>
</dbReference>
<dbReference type="Proteomes" id="UP000500870">
    <property type="component" value="Chromosome 1"/>
</dbReference>
<protein>
    <submittedName>
        <fullName evidence="1">Gene transfer agent family protein</fullName>
    </submittedName>
</protein>
<dbReference type="RefSeq" id="WP_107327692.1">
    <property type="nucleotide sequence ID" value="NZ_CP050898.1"/>
</dbReference>
<sequence length="139" mass="15041">MTTTKTHKIEAKFGGQELVFELPRSDLDIVEAMIGETLNARLQRIVHGVASVADVTEILELAAPFGKGSPICKRSDMGFIAMKRSLRTLKPQAQTFVAKTLIEHGPMKYAVLAQGVIAAALFGVPEAAAKFDENEEADD</sequence>
<evidence type="ECO:0000313" key="2">
    <source>
        <dbReference type="Proteomes" id="UP000500870"/>
    </source>
</evidence>
<gene>
    <name evidence="1" type="ORF">FOB41_03185</name>
</gene>
<evidence type="ECO:0000313" key="1">
    <source>
        <dbReference type="EMBL" id="QIX20213.1"/>
    </source>
</evidence>
<reference evidence="1 2" key="1">
    <citation type="submission" date="2020-04" db="EMBL/GenBank/DDBJ databases">
        <title>FDA dAtabase for Regulatory Grade micrObial Sequences (FDA-ARGOS): Supporting development and validation of Infectious Disease Dx tests.</title>
        <authorList>
            <person name="Sciortino C."/>
            <person name="Tallon L."/>
            <person name="Sadzewicz L."/>
            <person name="Vavikolanu K."/>
            <person name="Mehta A."/>
            <person name="Aluvathingal J."/>
            <person name="Nadendla S."/>
            <person name="Nandy P."/>
            <person name="Geyer C."/>
            <person name="Yan Y."/>
            <person name="Sichtig H."/>
        </authorList>
    </citation>
    <scope>NUCLEOTIDE SEQUENCE [LARGE SCALE GENOMIC DNA]</scope>
    <source>
        <strain evidence="1 2">FDAARGOS_633</strain>
    </source>
</reference>
<proteinExistence type="predicted"/>
<dbReference type="AlphaFoldDB" id="A0A6H0ZJ86"/>
<name>A0A6H0ZJ86_9HYPH</name>
<organism evidence="1 2">
    <name type="scientific">Agrobacterium pusense</name>
    <dbReference type="NCBI Taxonomy" id="648995"/>
    <lineage>
        <taxon>Bacteria</taxon>
        <taxon>Pseudomonadati</taxon>
        <taxon>Pseudomonadota</taxon>
        <taxon>Alphaproteobacteria</taxon>
        <taxon>Hyphomicrobiales</taxon>
        <taxon>Rhizobiaceae</taxon>
        <taxon>Rhizobium/Agrobacterium group</taxon>
        <taxon>Agrobacterium</taxon>
    </lineage>
</organism>